<evidence type="ECO:0000256" key="3">
    <source>
        <dbReference type="ARBA" id="ARBA00022475"/>
    </source>
</evidence>
<dbReference type="InterPro" id="IPR027417">
    <property type="entry name" value="P-loop_NTPase"/>
</dbReference>
<dbReference type="InterPro" id="IPR025669">
    <property type="entry name" value="AAA_dom"/>
</dbReference>
<evidence type="ECO:0000256" key="14">
    <source>
        <dbReference type="ARBA" id="ARBA00053015"/>
    </source>
</evidence>
<evidence type="ECO:0000256" key="6">
    <source>
        <dbReference type="ARBA" id="ARBA00022692"/>
    </source>
</evidence>
<dbReference type="Gene3D" id="3.40.50.300">
    <property type="entry name" value="P-loop containing nucleotide triphosphate hydrolases"/>
    <property type="match status" value="1"/>
</dbReference>
<dbReference type="InterPro" id="IPR005700">
    <property type="entry name" value="EPS_ExoP-like"/>
</dbReference>
<evidence type="ECO:0000256" key="4">
    <source>
        <dbReference type="ARBA" id="ARBA00022519"/>
    </source>
</evidence>
<feature type="transmembrane region" description="Helical" evidence="19">
    <location>
        <begin position="32"/>
        <end position="51"/>
    </location>
</feature>
<evidence type="ECO:0000313" key="23">
    <source>
        <dbReference type="EMBL" id="SIO56932.1"/>
    </source>
</evidence>
<keyword evidence="9" id="KW-0067">ATP-binding</keyword>
<evidence type="ECO:0000256" key="9">
    <source>
        <dbReference type="ARBA" id="ARBA00022840"/>
    </source>
</evidence>
<dbReference type="OrthoDB" id="9808257at2"/>
<evidence type="ECO:0000256" key="5">
    <source>
        <dbReference type="ARBA" id="ARBA00022679"/>
    </source>
</evidence>
<keyword evidence="18" id="KW-0175">Coiled coil</keyword>
<evidence type="ECO:0000256" key="15">
    <source>
        <dbReference type="ARBA" id="ARBA00054296"/>
    </source>
</evidence>
<evidence type="ECO:0000256" key="7">
    <source>
        <dbReference type="ARBA" id="ARBA00022741"/>
    </source>
</evidence>
<name>A0A1N6KK26_9BURK</name>
<dbReference type="InterPro" id="IPR032807">
    <property type="entry name" value="GNVR"/>
</dbReference>
<evidence type="ECO:0000256" key="2">
    <source>
        <dbReference type="ARBA" id="ARBA00008883"/>
    </source>
</evidence>
<evidence type="ECO:0000256" key="10">
    <source>
        <dbReference type="ARBA" id="ARBA00022989"/>
    </source>
</evidence>
<evidence type="ECO:0000256" key="12">
    <source>
        <dbReference type="ARBA" id="ARBA00023137"/>
    </source>
</evidence>
<gene>
    <name evidence="23" type="ORF">SAMN05444168_7427</name>
</gene>
<reference evidence="23 24" key="1">
    <citation type="submission" date="2016-11" db="EMBL/GenBank/DDBJ databases">
        <authorList>
            <person name="Jaros S."/>
            <person name="Januszkiewicz K."/>
            <person name="Wedrychowicz H."/>
        </authorList>
    </citation>
    <scope>NUCLEOTIDE SEQUENCE [LARGE SCALE GENOMIC DNA]</scope>
    <source>
        <strain evidence="23 24">GAS86</strain>
    </source>
</reference>
<evidence type="ECO:0000256" key="1">
    <source>
        <dbReference type="ARBA" id="ARBA00004429"/>
    </source>
</evidence>
<dbReference type="InterPro" id="IPR003856">
    <property type="entry name" value="LPS_length_determ_N"/>
</dbReference>
<dbReference type="EMBL" id="FSRM01000002">
    <property type="protein sequence ID" value="SIO56932.1"/>
    <property type="molecule type" value="Genomic_DNA"/>
</dbReference>
<keyword evidence="7" id="KW-0547">Nucleotide-binding</keyword>
<keyword evidence="6 19" id="KW-0812">Transmembrane</keyword>
<evidence type="ECO:0000259" key="21">
    <source>
        <dbReference type="Pfam" id="PF13614"/>
    </source>
</evidence>
<evidence type="ECO:0000256" key="19">
    <source>
        <dbReference type="SAM" id="Phobius"/>
    </source>
</evidence>
<keyword evidence="4" id="KW-0997">Cell inner membrane</keyword>
<dbReference type="Pfam" id="PF23607">
    <property type="entry name" value="WZC_N"/>
    <property type="match status" value="1"/>
</dbReference>
<dbReference type="Pfam" id="PF13614">
    <property type="entry name" value="AAA_31"/>
    <property type="match status" value="1"/>
</dbReference>
<evidence type="ECO:0000259" key="22">
    <source>
        <dbReference type="Pfam" id="PF13807"/>
    </source>
</evidence>
<dbReference type="Pfam" id="PF02706">
    <property type="entry name" value="Wzz"/>
    <property type="match status" value="1"/>
</dbReference>
<dbReference type="FunFam" id="3.40.50.300:FF:000527">
    <property type="entry name" value="Tyrosine-protein kinase etk"/>
    <property type="match status" value="1"/>
</dbReference>
<keyword evidence="5" id="KW-0808">Transferase</keyword>
<evidence type="ECO:0000256" key="13">
    <source>
        <dbReference type="ARBA" id="ARBA00023169"/>
    </source>
</evidence>
<keyword evidence="3" id="KW-1003">Cell membrane</keyword>
<dbReference type="RefSeq" id="WP_074269115.1">
    <property type="nucleotide sequence ID" value="NZ_FSRM01000002.1"/>
</dbReference>
<feature type="domain" description="AAA" evidence="21">
    <location>
        <begin position="547"/>
        <end position="675"/>
    </location>
</feature>
<dbReference type="AlphaFoldDB" id="A0A1N6KK26"/>
<protein>
    <recommendedName>
        <fullName evidence="16">Putative tyrosine-protein kinase EpsB</fullName>
    </recommendedName>
    <alternativeName>
        <fullName evidence="17">EPS I polysaccharide export protein EpsB</fullName>
    </alternativeName>
</protein>
<evidence type="ECO:0000256" key="8">
    <source>
        <dbReference type="ARBA" id="ARBA00022777"/>
    </source>
</evidence>
<evidence type="ECO:0000259" key="20">
    <source>
        <dbReference type="Pfam" id="PF02706"/>
    </source>
</evidence>
<dbReference type="InterPro" id="IPR005702">
    <property type="entry name" value="Wzc-like_C"/>
</dbReference>
<keyword evidence="13" id="KW-0270">Exopolysaccharide synthesis</keyword>
<accession>A0A1N6KK26</accession>
<dbReference type="PANTHER" id="PTHR32309:SF32">
    <property type="entry name" value="TYROSINE-PROTEIN KINASE ETK-RELATED"/>
    <property type="match status" value="1"/>
</dbReference>
<dbReference type="PANTHER" id="PTHR32309">
    <property type="entry name" value="TYROSINE-PROTEIN KINASE"/>
    <property type="match status" value="1"/>
</dbReference>
<sequence>MNQISQDPQPPIDTNGDADFVAMLDVLVGSRWLIASVMAGFIFLGAAYALLAKPVYQADILVQVEDSPDTSAAKSLLGDVSSMFDVKSSASAETQILASRLVVSRAVDNLHLFVIARPLRFPVIGNWIAHRNGGLSKPGFMGLGGYTWGGESIDVPIFNVPEALEGDAFTVTALGGGRYRFSGSDLEASIDGTVGTLERFTTSRGMIELRIDAISAMPGANFKLVRKSRLQTILDLQDKLNVQEKIKQSDVMVASLQDTDPQLVSRAMNEIGRQYIRQNVERKSAEAAQSLEFLSGQLPQLKDQLNESEARLTKFRAQHGTVDLTEEARLSLAQTADAKTRLLELQQKRQELLSHLMDRHPDVVAIDEQIAALGAYRDQAEKQIRQLPDLQQDSLRLMLDVKVNTDLYTALVNNMQQLQLIRAGKVGNVRLVDTAAVPETPVKPKKLLVMVASAMLGLLVGCGTALARTMLFRGISDANEIEQCLGLSVYATVPLSNRQKALSEQTKTGGPDVLLLSYVFPNDPAVESLRSLRTALQFAIVEAKNNVVVIAGPAPGAGKSFISSNLAAVLAMAGKRVLLVDGDMRKGRLHEYLGLVRGRGLSELIESNAPFDDVLHSNVIDGLDFLSTGALPKNPAELLLNSRLAKLIEAFSKSYDVVVIDSPPVLAVADTGTLASMAGTTFLVARAEATRLGELTESAKRLAQNGVRLNGIVFNGANPRLEQSRFGSKYGGYRYVAYEYGADQDA</sequence>
<evidence type="ECO:0000256" key="11">
    <source>
        <dbReference type="ARBA" id="ARBA00023136"/>
    </source>
</evidence>
<evidence type="ECO:0000313" key="24">
    <source>
        <dbReference type="Proteomes" id="UP000184693"/>
    </source>
</evidence>
<dbReference type="SUPFAM" id="SSF52540">
    <property type="entry name" value="P-loop containing nucleoside triphosphate hydrolases"/>
    <property type="match status" value="1"/>
</dbReference>
<dbReference type="Proteomes" id="UP000184693">
    <property type="component" value="Unassembled WGS sequence"/>
</dbReference>
<dbReference type="NCBIfam" id="TIGR01007">
    <property type="entry name" value="eps_fam"/>
    <property type="match status" value="1"/>
</dbReference>
<dbReference type="NCBIfam" id="TIGR01005">
    <property type="entry name" value="eps_transp_fam"/>
    <property type="match status" value="1"/>
</dbReference>
<feature type="coiled-coil region" evidence="18">
    <location>
        <begin position="291"/>
        <end position="318"/>
    </location>
</feature>
<dbReference type="GO" id="GO:0042802">
    <property type="term" value="F:identical protein binding"/>
    <property type="evidence" value="ECO:0007669"/>
    <property type="project" value="UniProtKB-ARBA"/>
</dbReference>
<evidence type="ECO:0000256" key="18">
    <source>
        <dbReference type="SAM" id="Coils"/>
    </source>
</evidence>
<dbReference type="GO" id="GO:0000271">
    <property type="term" value="P:polysaccharide biosynthetic process"/>
    <property type="evidence" value="ECO:0007669"/>
    <property type="project" value="UniProtKB-KW"/>
</dbReference>
<keyword evidence="10 19" id="KW-1133">Transmembrane helix</keyword>
<proteinExistence type="inferred from homology"/>
<dbReference type="InterPro" id="IPR050445">
    <property type="entry name" value="Bact_polysacc_biosynth/exp"/>
</dbReference>
<keyword evidence="8 23" id="KW-0418">Kinase</keyword>
<evidence type="ECO:0000256" key="17">
    <source>
        <dbReference type="ARBA" id="ARBA00081049"/>
    </source>
</evidence>
<organism evidence="23 24">
    <name type="scientific">Paraburkholderia phenazinium</name>
    <dbReference type="NCBI Taxonomy" id="60549"/>
    <lineage>
        <taxon>Bacteria</taxon>
        <taxon>Pseudomonadati</taxon>
        <taxon>Pseudomonadota</taxon>
        <taxon>Betaproteobacteria</taxon>
        <taxon>Burkholderiales</taxon>
        <taxon>Burkholderiaceae</taxon>
        <taxon>Paraburkholderia</taxon>
    </lineage>
</organism>
<dbReference type="GO" id="GO:0004713">
    <property type="term" value="F:protein tyrosine kinase activity"/>
    <property type="evidence" value="ECO:0007669"/>
    <property type="project" value="UniProtKB-KW"/>
</dbReference>
<dbReference type="GO" id="GO:0005524">
    <property type="term" value="F:ATP binding"/>
    <property type="evidence" value="ECO:0007669"/>
    <property type="project" value="UniProtKB-KW"/>
</dbReference>
<comment type="function">
    <text evidence="15">Probably involved in polymerization and/or export of exopolysaccharide EPS I which functions as a virulence factor. May be involved in an ATP-dependent process in the pathway for EPS I production, possibly export of the trimeric repeat units across the inner membrane or their polymerization.</text>
</comment>
<dbReference type="CDD" id="cd05387">
    <property type="entry name" value="BY-kinase"/>
    <property type="match status" value="1"/>
</dbReference>
<comment type="catalytic activity">
    <reaction evidence="14">
        <text>L-tyrosyl-[protein] + ATP = O-phospho-L-tyrosyl-[protein] + ADP + H(+)</text>
        <dbReference type="Rhea" id="RHEA:10596"/>
        <dbReference type="Rhea" id="RHEA-COMP:10136"/>
        <dbReference type="Rhea" id="RHEA-COMP:20101"/>
        <dbReference type="ChEBI" id="CHEBI:15378"/>
        <dbReference type="ChEBI" id="CHEBI:30616"/>
        <dbReference type="ChEBI" id="CHEBI:46858"/>
        <dbReference type="ChEBI" id="CHEBI:61978"/>
        <dbReference type="ChEBI" id="CHEBI:456216"/>
    </reaction>
</comment>
<dbReference type="Pfam" id="PF13807">
    <property type="entry name" value="GNVR"/>
    <property type="match status" value="1"/>
</dbReference>
<comment type="subcellular location">
    <subcellularLocation>
        <location evidence="1">Cell inner membrane</location>
        <topology evidence="1">Multi-pass membrane protein</topology>
    </subcellularLocation>
</comment>
<keyword evidence="11 19" id="KW-0472">Membrane</keyword>
<keyword evidence="12" id="KW-0829">Tyrosine-protein kinase</keyword>
<comment type="similarity">
    <text evidence="2">Belongs to the etk/wzc family.</text>
</comment>
<feature type="domain" description="Tyrosine-protein kinase G-rich" evidence="22">
    <location>
        <begin position="389"/>
        <end position="470"/>
    </location>
</feature>
<feature type="domain" description="Polysaccharide chain length determinant N-terminal" evidence="20">
    <location>
        <begin position="19"/>
        <end position="110"/>
    </location>
</feature>
<dbReference type="GO" id="GO:0005886">
    <property type="term" value="C:plasma membrane"/>
    <property type="evidence" value="ECO:0007669"/>
    <property type="project" value="UniProtKB-SubCell"/>
</dbReference>
<evidence type="ECO:0000256" key="16">
    <source>
        <dbReference type="ARBA" id="ARBA00067833"/>
    </source>
</evidence>